<feature type="transmembrane region" description="Helical" evidence="9">
    <location>
        <begin position="48"/>
        <end position="69"/>
    </location>
</feature>
<evidence type="ECO:0000256" key="4">
    <source>
        <dbReference type="ARBA" id="ARBA00023040"/>
    </source>
</evidence>
<feature type="transmembrane region" description="Helical" evidence="9">
    <location>
        <begin position="212"/>
        <end position="230"/>
    </location>
</feature>
<protein>
    <recommendedName>
        <fullName evidence="10">G-protein coupled receptors family 1 profile domain-containing protein</fullName>
    </recommendedName>
</protein>
<comment type="subcellular location">
    <subcellularLocation>
        <location evidence="1">Membrane</location>
        <topology evidence="1">Multi-pass membrane protein</topology>
    </subcellularLocation>
</comment>
<dbReference type="GO" id="GO:0005886">
    <property type="term" value="C:plasma membrane"/>
    <property type="evidence" value="ECO:0007669"/>
    <property type="project" value="TreeGrafter"/>
</dbReference>
<evidence type="ECO:0000256" key="9">
    <source>
        <dbReference type="SAM" id="Phobius"/>
    </source>
</evidence>
<keyword evidence="6" id="KW-0675">Receptor</keyword>
<dbReference type="Proteomes" id="UP000663887">
    <property type="component" value="Unassembled WGS sequence"/>
</dbReference>
<dbReference type="PRINTS" id="PR00237">
    <property type="entry name" value="GPCRRHODOPSN"/>
</dbReference>
<feature type="compositionally biased region" description="Basic residues" evidence="8">
    <location>
        <begin position="521"/>
        <end position="534"/>
    </location>
</feature>
<feature type="domain" description="G-protein coupled receptors family 1 profile" evidence="10">
    <location>
        <begin position="61"/>
        <end position="447"/>
    </location>
</feature>
<evidence type="ECO:0000256" key="3">
    <source>
        <dbReference type="ARBA" id="ARBA00022989"/>
    </source>
</evidence>
<evidence type="ECO:0000313" key="13">
    <source>
        <dbReference type="Proteomes" id="UP000663842"/>
    </source>
</evidence>
<dbReference type="EMBL" id="CAJOBF010000052">
    <property type="protein sequence ID" value="CAF3734497.1"/>
    <property type="molecule type" value="Genomic_DNA"/>
</dbReference>
<evidence type="ECO:0000256" key="6">
    <source>
        <dbReference type="ARBA" id="ARBA00023170"/>
    </source>
</evidence>
<accession>A0A818X5V4</accession>
<evidence type="ECO:0000256" key="2">
    <source>
        <dbReference type="ARBA" id="ARBA00022692"/>
    </source>
</evidence>
<evidence type="ECO:0000256" key="8">
    <source>
        <dbReference type="SAM" id="MobiDB-lite"/>
    </source>
</evidence>
<evidence type="ECO:0000256" key="7">
    <source>
        <dbReference type="ARBA" id="ARBA00023224"/>
    </source>
</evidence>
<dbReference type="PANTHER" id="PTHR24243">
    <property type="entry name" value="G-PROTEIN COUPLED RECEPTOR"/>
    <property type="match status" value="1"/>
</dbReference>
<sequence length="534" mass="61100">MNQFNVLLNSTDSFLLFSINQSLNRTSSSSSLSSSSISRNTLMRYFQVIYYSVLVILGVFGNIICAIVFSTKSLRRIRSSAYLFTLALIDVFFILAILPGTIHTAFDSDLYRKLRFICYIQTYMSFVASFVHIWMVLAFTAERFFAVNFPLKHMSQCTPNLSLIVILIIIIPTFIFYIHPAFFVPEVDTVGQCREKDGYKRYLHNLNMIDTIMTMFLPFILVSILNILIIRKLFCSKAFRQHAFANGSRYQCQRISDGKKKGVSAPLKHSSMSSPLQHSSLSLPEIPLLSQSNSLLSHRSQRMIRPTRSTGTQRTSYLYRISSGCESLNRNLNNNDHNDNSSINARISSLKLKSKTISLPKRHDSAHRHVLTELRLTKMLLAISLTCLSLNFPSYYLRFIFLYEQSTPSSSQSSDKNNLNETDFALYRGVLFHCMSYLSYSINIFIYLLFGGNFRRALKRLFSFKSAHSENFTTTINRTATLNHEIHKGSNAEYNSMTTASLQRSLRGNTTPFKAREHSSLPHRLHKKNSLPMS</sequence>
<feature type="transmembrane region" description="Helical" evidence="9">
    <location>
        <begin position="379"/>
        <end position="401"/>
    </location>
</feature>
<evidence type="ECO:0000313" key="11">
    <source>
        <dbReference type="EMBL" id="CAF2093765.1"/>
    </source>
</evidence>
<keyword evidence="7" id="KW-0807">Transducer</keyword>
<dbReference type="GO" id="GO:0004930">
    <property type="term" value="F:G protein-coupled receptor activity"/>
    <property type="evidence" value="ECO:0007669"/>
    <property type="project" value="UniProtKB-KW"/>
</dbReference>
<evidence type="ECO:0000256" key="1">
    <source>
        <dbReference type="ARBA" id="ARBA00004141"/>
    </source>
</evidence>
<dbReference type="InterPro" id="IPR017452">
    <property type="entry name" value="GPCR_Rhodpsn_7TM"/>
</dbReference>
<gene>
    <name evidence="12" type="ORF">UXM345_LOCUS1038</name>
    <name evidence="11" type="ORF">XDN619_LOCUS17254</name>
</gene>
<feature type="transmembrane region" description="Helical" evidence="9">
    <location>
        <begin position="161"/>
        <end position="179"/>
    </location>
</feature>
<keyword evidence="4" id="KW-0297">G-protein coupled receptor</keyword>
<dbReference type="EMBL" id="CAJNRG010007311">
    <property type="protein sequence ID" value="CAF2093765.1"/>
    <property type="molecule type" value="Genomic_DNA"/>
</dbReference>
<dbReference type="PROSITE" id="PS50262">
    <property type="entry name" value="G_PROTEIN_RECEP_F1_2"/>
    <property type="match status" value="1"/>
</dbReference>
<reference evidence="12" key="1">
    <citation type="submission" date="2021-02" db="EMBL/GenBank/DDBJ databases">
        <authorList>
            <person name="Nowell W R."/>
        </authorList>
    </citation>
    <scope>NUCLEOTIDE SEQUENCE</scope>
</reference>
<dbReference type="AlphaFoldDB" id="A0A818X5V4"/>
<keyword evidence="3 9" id="KW-1133">Transmembrane helix</keyword>
<proteinExistence type="predicted"/>
<organism evidence="12 13">
    <name type="scientific">Rotaria magnacalcarata</name>
    <dbReference type="NCBI Taxonomy" id="392030"/>
    <lineage>
        <taxon>Eukaryota</taxon>
        <taxon>Metazoa</taxon>
        <taxon>Spiralia</taxon>
        <taxon>Gnathifera</taxon>
        <taxon>Rotifera</taxon>
        <taxon>Eurotatoria</taxon>
        <taxon>Bdelloidea</taxon>
        <taxon>Philodinida</taxon>
        <taxon>Philodinidae</taxon>
        <taxon>Rotaria</taxon>
    </lineage>
</organism>
<dbReference type="Proteomes" id="UP000663842">
    <property type="component" value="Unassembled WGS sequence"/>
</dbReference>
<name>A0A818X5V4_9BILA</name>
<feature type="region of interest" description="Disordered" evidence="8">
    <location>
        <begin position="512"/>
        <end position="534"/>
    </location>
</feature>
<keyword evidence="2 9" id="KW-0812">Transmembrane</keyword>
<evidence type="ECO:0000259" key="10">
    <source>
        <dbReference type="PROSITE" id="PS50262"/>
    </source>
</evidence>
<feature type="transmembrane region" description="Helical" evidence="9">
    <location>
        <begin position="122"/>
        <end position="141"/>
    </location>
</feature>
<dbReference type="SUPFAM" id="SSF81321">
    <property type="entry name" value="Family A G protein-coupled receptor-like"/>
    <property type="match status" value="1"/>
</dbReference>
<dbReference type="Gene3D" id="1.20.1070.10">
    <property type="entry name" value="Rhodopsin 7-helix transmembrane proteins"/>
    <property type="match status" value="1"/>
</dbReference>
<keyword evidence="5 9" id="KW-0472">Membrane</keyword>
<dbReference type="PANTHER" id="PTHR24243:SF230">
    <property type="entry name" value="G-PROTEIN COUPLED RECEPTORS FAMILY 1 PROFILE DOMAIN-CONTAINING PROTEIN"/>
    <property type="match status" value="1"/>
</dbReference>
<dbReference type="InterPro" id="IPR000276">
    <property type="entry name" value="GPCR_Rhodpsn"/>
</dbReference>
<evidence type="ECO:0000256" key="5">
    <source>
        <dbReference type="ARBA" id="ARBA00023136"/>
    </source>
</evidence>
<comment type="caution">
    <text evidence="12">The sequence shown here is derived from an EMBL/GenBank/DDBJ whole genome shotgun (WGS) entry which is preliminary data.</text>
</comment>
<feature type="transmembrane region" description="Helical" evidence="9">
    <location>
        <begin position="81"/>
        <end position="102"/>
    </location>
</feature>
<evidence type="ECO:0000313" key="12">
    <source>
        <dbReference type="EMBL" id="CAF3734497.1"/>
    </source>
</evidence>
<feature type="transmembrane region" description="Helical" evidence="9">
    <location>
        <begin position="430"/>
        <end position="450"/>
    </location>
</feature>
<dbReference type="Pfam" id="PF00001">
    <property type="entry name" value="7tm_1"/>
    <property type="match status" value="1"/>
</dbReference>